<feature type="transmembrane region" description="Helical" evidence="2">
    <location>
        <begin position="30"/>
        <end position="46"/>
    </location>
</feature>
<accession>A0A2T4Z9G0</accession>
<protein>
    <submittedName>
        <fullName evidence="3">Uncharacterized protein</fullName>
    </submittedName>
</protein>
<dbReference type="RefSeq" id="WP_107725305.1">
    <property type="nucleotide sequence ID" value="NZ_PZZP01000001.1"/>
</dbReference>
<feature type="compositionally biased region" description="Basic residues" evidence="1">
    <location>
        <begin position="73"/>
        <end position="86"/>
    </location>
</feature>
<sequence length="104" mass="12082">MLSNTQKVWRVILLSLLAIGLVHLLLNRTSTVLIMLIVGGVIFYLYKRPPRWLIRFTYPKSSNGMRPPLRSSTQRKKKKAAKKRYPFRVIDGNKKSATRIKKSQ</sequence>
<feature type="transmembrane region" description="Helical" evidence="2">
    <location>
        <begin position="7"/>
        <end position="24"/>
    </location>
</feature>
<evidence type="ECO:0000256" key="2">
    <source>
        <dbReference type="SAM" id="Phobius"/>
    </source>
</evidence>
<keyword evidence="4" id="KW-1185">Reference proteome</keyword>
<evidence type="ECO:0000313" key="4">
    <source>
        <dbReference type="Proteomes" id="UP000241639"/>
    </source>
</evidence>
<reference evidence="3 4" key="1">
    <citation type="submission" date="2018-04" db="EMBL/GenBank/DDBJ databases">
        <title>Genomic Encyclopedia of Archaeal and Bacterial Type Strains, Phase II (KMG-II): from individual species to whole genera.</title>
        <authorList>
            <person name="Goeker M."/>
        </authorList>
    </citation>
    <scope>NUCLEOTIDE SEQUENCE [LARGE SCALE GENOMIC DNA]</scope>
    <source>
        <strain evidence="3 4">DSM 45169</strain>
    </source>
</reference>
<name>A0A2T4Z9G0_9BACL</name>
<organism evidence="3 4">
    <name type="scientific">Desmospora activa DSM 45169</name>
    <dbReference type="NCBI Taxonomy" id="1121389"/>
    <lineage>
        <taxon>Bacteria</taxon>
        <taxon>Bacillati</taxon>
        <taxon>Bacillota</taxon>
        <taxon>Bacilli</taxon>
        <taxon>Bacillales</taxon>
        <taxon>Thermoactinomycetaceae</taxon>
        <taxon>Desmospora</taxon>
    </lineage>
</organism>
<dbReference type="AlphaFoldDB" id="A0A2T4Z9G0"/>
<dbReference type="EMBL" id="PZZP01000001">
    <property type="protein sequence ID" value="PTM58507.1"/>
    <property type="molecule type" value="Genomic_DNA"/>
</dbReference>
<keyword evidence="2" id="KW-0812">Transmembrane</keyword>
<dbReference type="Proteomes" id="UP000241639">
    <property type="component" value="Unassembled WGS sequence"/>
</dbReference>
<keyword evidence="2" id="KW-1133">Transmembrane helix</keyword>
<dbReference type="OrthoDB" id="2660621at2"/>
<comment type="caution">
    <text evidence="3">The sequence shown here is derived from an EMBL/GenBank/DDBJ whole genome shotgun (WGS) entry which is preliminary data.</text>
</comment>
<gene>
    <name evidence="3" type="ORF">C8J48_1092</name>
</gene>
<keyword evidence="2" id="KW-0472">Membrane</keyword>
<evidence type="ECO:0000313" key="3">
    <source>
        <dbReference type="EMBL" id="PTM58507.1"/>
    </source>
</evidence>
<proteinExistence type="predicted"/>
<evidence type="ECO:0000256" key="1">
    <source>
        <dbReference type="SAM" id="MobiDB-lite"/>
    </source>
</evidence>
<feature type="region of interest" description="Disordered" evidence="1">
    <location>
        <begin position="60"/>
        <end position="104"/>
    </location>
</feature>